<protein>
    <submittedName>
        <fullName evidence="1">Uncharacterized protein</fullName>
    </submittedName>
</protein>
<gene>
    <name evidence="1" type="ORF">HKB35_30525</name>
</gene>
<dbReference type="EMBL" id="JABCMA010001196">
    <property type="protein sequence ID" value="NMR77917.1"/>
    <property type="molecule type" value="Genomic_DNA"/>
</dbReference>
<accession>A0A7Y0R208</accession>
<reference evidence="1 2" key="1">
    <citation type="submission" date="2020-04" db="EMBL/GenBank/DDBJ databases">
        <title>Whole-genome sequencing of Vibrio spp. from China reveals different genetic environments of blaCTX-M-14 among diverse lineages.</title>
        <authorList>
            <person name="Zheng Z."/>
            <person name="Ye L."/>
            <person name="Chen S."/>
        </authorList>
    </citation>
    <scope>NUCLEOTIDE SEQUENCE [LARGE SCALE GENOMIC DNA]</scope>
    <source>
        <strain evidence="1 2">Vb1636</strain>
    </source>
</reference>
<dbReference type="AlphaFoldDB" id="A0A7Y0R208"/>
<evidence type="ECO:0000313" key="2">
    <source>
        <dbReference type="Proteomes" id="UP000565155"/>
    </source>
</evidence>
<dbReference type="Proteomes" id="UP000565155">
    <property type="component" value="Unassembled WGS sequence"/>
</dbReference>
<evidence type="ECO:0000313" key="1">
    <source>
        <dbReference type="EMBL" id="NMR77917.1"/>
    </source>
</evidence>
<sequence>AHDYGLDVVLDVEKAAKSVTLEEVKARAASAFGPNAKRSALILNPM</sequence>
<feature type="non-terminal residue" evidence="1">
    <location>
        <position position="1"/>
    </location>
</feature>
<proteinExistence type="predicted"/>
<name>A0A7Y0R208_VIBAL</name>
<organism evidence="1 2">
    <name type="scientific">Vibrio alginolyticus</name>
    <dbReference type="NCBI Taxonomy" id="663"/>
    <lineage>
        <taxon>Bacteria</taxon>
        <taxon>Pseudomonadati</taxon>
        <taxon>Pseudomonadota</taxon>
        <taxon>Gammaproteobacteria</taxon>
        <taxon>Vibrionales</taxon>
        <taxon>Vibrionaceae</taxon>
        <taxon>Vibrio</taxon>
    </lineage>
</organism>
<comment type="caution">
    <text evidence="1">The sequence shown here is derived from an EMBL/GenBank/DDBJ whole genome shotgun (WGS) entry which is preliminary data.</text>
</comment>